<keyword evidence="2" id="KW-1185">Reference proteome</keyword>
<evidence type="ECO:0000313" key="2">
    <source>
        <dbReference type="Proteomes" id="UP000813444"/>
    </source>
</evidence>
<accession>A0A8K0WRT1</accession>
<protein>
    <submittedName>
        <fullName evidence="1">Uncharacterized protein</fullName>
    </submittedName>
</protein>
<reference evidence="1" key="1">
    <citation type="journal article" date="2021" name="Nat. Commun.">
        <title>Genetic determinants of endophytism in the Arabidopsis root mycobiome.</title>
        <authorList>
            <person name="Mesny F."/>
            <person name="Miyauchi S."/>
            <person name="Thiergart T."/>
            <person name="Pickel B."/>
            <person name="Atanasova L."/>
            <person name="Karlsson M."/>
            <person name="Huettel B."/>
            <person name="Barry K.W."/>
            <person name="Haridas S."/>
            <person name="Chen C."/>
            <person name="Bauer D."/>
            <person name="Andreopoulos W."/>
            <person name="Pangilinan J."/>
            <person name="LaButti K."/>
            <person name="Riley R."/>
            <person name="Lipzen A."/>
            <person name="Clum A."/>
            <person name="Drula E."/>
            <person name="Henrissat B."/>
            <person name="Kohler A."/>
            <person name="Grigoriev I.V."/>
            <person name="Martin F.M."/>
            <person name="Hacquard S."/>
        </authorList>
    </citation>
    <scope>NUCLEOTIDE SEQUENCE</scope>
    <source>
        <strain evidence="1">MPI-CAGE-CH-0235</strain>
    </source>
</reference>
<dbReference type="OrthoDB" id="5429780at2759"/>
<proteinExistence type="predicted"/>
<organism evidence="1 2">
    <name type="scientific">Stachybotrys elegans</name>
    <dbReference type="NCBI Taxonomy" id="80388"/>
    <lineage>
        <taxon>Eukaryota</taxon>
        <taxon>Fungi</taxon>
        <taxon>Dikarya</taxon>
        <taxon>Ascomycota</taxon>
        <taxon>Pezizomycotina</taxon>
        <taxon>Sordariomycetes</taxon>
        <taxon>Hypocreomycetidae</taxon>
        <taxon>Hypocreales</taxon>
        <taxon>Stachybotryaceae</taxon>
        <taxon>Stachybotrys</taxon>
    </lineage>
</organism>
<evidence type="ECO:0000313" key="1">
    <source>
        <dbReference type="EMBL" id="KAH7318370.1"/>
    </source>
</evidence>
<dbReference type="AlphaFoldDB" id="A0A8K0WRT1"/>
<dbReference type="Proteomes" id="UP000813444">
    <property type="component" value="Unassembled WGS sequence"/>
</dbReference>
<name>A0A8K0WRT1_9HYPO</name>
<comment type="caution">
    <text evidence="1">The sequence shown here is derived from an EMBL/GenBank/DDBJ whole genome shotgun (WGS) entry which is preliminary data.</text>
</comment>
<sequence length="206" mass="23303">MASSDTFDSILTPSDARDLNRRGLAFKGDNGTMRLHKRRLNAYSDQEYSHIPLDVDPGTPSADSAFSVIPERLISHATLEYIGFNPRTADALWDRWTNWPEGTPHRETDPDGGGLQMTFVDFALGHIDSVTDTFDEDDHQWVICMDACGISQQVQTAILDPHFKYLRQSESCLHWIKDTIEMRYEGLHAMQSASINSLLHLIQAPR</sequence>
<gene>
    <name evidence="1" type="ORF">B0I35DRAFT_409272</name>
</gene>
<dbReference type="EMBL" id="JAGPNK010000007">
    <property type="protein sequence ID" value="KAH7318370.1"/>
    <property type="molecule type" value="Genomic_DNA"/>
</dbReference>